<keyword evidence="1" id="KW-0808">Transferase</keyword>
<dbReference type="Gene3D" id="3.40.1190.20">
    <property type="match status" value="1"/>
</dbReference>
<gene>
    <name evidence="4" type="ORF">SAMN02746019_00007270</name>
</gene>
<evidence type="ECO:0000313" key="4">
    <source>
        <dbReference type="EMBL" id="SNB63857.1"/>
    </source>
</evidence>
<accession>A0A212QWD5</accession>
<keyword evidence="2 4" id="KW-0418">Kinase</keyword>
<dbReference type="Proteomes" id="UP000197025">
    <property type="component" value="Unassembled WGS sequence"/>
</dbReference>
<dbReference type="SUPFAM" id="SSF53613">
    <property type="entry name" value="Ribokinase-like"/>
    <property type="match status" value="1"/>
</dbReference>
<dbReference type="SMR" id="A0A212QWD5"/>
<feature type="domain" description="Carbohydrate kinase PfkB" evidence="3">
    <location>
        <begin position="13"/>
        <end position="302"/>
    </location>
</feature>
<dbReference type="AlphaFoldDB" id="A0A212QWD5"/>
<evidence type="ECO:0000313" key="5">
    <source>
        <dbReference type="Proteomes" id="UP000197025"/>
    </source>
</evidence>
<dbReference type="InterPro" id="IPR029056">
    <property type="entry name" value="Ribokinase-like"/>
</dbReference>
<dbReference type="InterPro" id="IPR011611">
    <property type="entry name" value="PfkB_dom"/>
</dbReference>
<reference evidence="5" key="1">
    <citation type="submission" date="2017-06" db="EMBL/GenBank/DDBJ databases">
        <authorList>
            <person name="Varghese N."/>
            <person name="Submissions S."/>
        </authorList>
    </citation>
    <scope>NUCLEOTIDE SEQUENCE [LARGE SCALE GENOMIC DNA]</scope>
    <source>
        <strain evidence="5">JAD2</strain>
    </source>
</reference>
<dbReference type="GO" id="GO:0016301">
    <property type="term" value="F:kinase activity"/>
    <property type="evidence" value="ECO:0007669"/>
    <property type="project" value="UniProtKB-KW"/>
</dbReference>
<dbReference type="RefSeq" id="WP_088570983.1">
    <property type="nucleotide sequence ID" value="NZ_FYEK01000027.1"/>
</dbReference>
<dbReference type="EMBL" id="FYEK01000027">
    <property type="protein sequence ID" value="SNB63857.1"/>
    <property type="molecule type" value="Genomic_DNA"/>
</dbReference>
<dbReference type="OrthoDB" id="9806249at2"/>
<name>A0A212QWD5_9CHLR</name>
<protein>
    <submittedName>
        <fullName evidence="4">Pseudouridine kinase</fullName>
    </submittedName>
</protein>
<evidence type="ECO:0000259" key="3">
    <source>
        <dbReference type="Pfam" id="PF00294"/>
    </source>
</evidence>
<proteinExistence type="predicted"/>
<evidence type="ECO:0000256" key="1">
    <source>
        <dbReference type="ARBA" id="ARBA00022679"/>
    </source>
</evidence>
<dbReference type="PANTHER" id="PTHR10584:SF166">
    <property type="entry name" value="RIBOKINASE"/>
    <property type="match status" value="1"/>
</dbReference>
<evidence type="ECO:0000256" key="2">
    <source>
        <dbReference type="ARBA" id="ARBA00022777"/>
    </source>
</evidence>
<dbReference type="Pfam" id="PF00294">
    <property type="entry name" value="PfkB"/>
    <property type="match status" value="1"/>
</dbReference>
<keyword evidence="5" id="KW-1185">Reference proteome</keyword>
<dbReference type="CDD" id="cd01941">
    <property type="entry name" value="YeiC_kinase_like"/>
    <property type="match status" value="1"/>
</dbReference>
<organism evidence="4 5">
    <name type="scientific">Thermoflexus hugenholtzii JAD2</name>
    <dbReference type="NCBI Taxonomy" id="877466"/>
    <lineage>
        <taxon>Bacteria</taxon>
        <taxon>Bacillati</taxon>
        <taxon>Chloroflexota</taxon>
        <taxon>Thermoflexia</taxon>
        <taxon>Thermoflexales</taxon>
        <taxon>Thermoflexaceae</taxon>
        <taxon>Thermoflexus</taxon>
    </lineage>
</organism>
<dbReference type="InParanoid" id="A0A212QWD5"/>
<dbReference type="PANTHER" id="PTHR10584">
    <property type="entry name" value="SUGAR KINASE"/>
    <property type="match status" value="1"/>
</dbReference>
<sequence length="315" mass="33330">MWSTGEGSEERPVLVIGAAGLDLKGYAAGALRLGATNPGQVRRSVGGVARNIAENLARLGHPVFLISAVADDETGRWVLERTRSAGVNVEHVAVIPQGRTGTYLAVLDEQGNLVVAVDDMSILEAITPRYLQTRRALFEQAAMVVLDANLSPAALRMAVRLARRFGIPVAADPTSPTLAMRLRSILPELHLVTPNTAEAEALTGLPVSNVDEALFAARYLTALGVRVAIITMAELGLVYAAGDLSGHIPAIRTEIVDFTGAGDALTAAVIFALLHGIPIEEAVRLGVAAAALTLRSRETVSPELSLERLYEQLVI</sequence>